<keyword evidence="1" id="KW-1133">Transmembrane helix</keyword>
<organism evidence="2 3">
    <name type="scientific">Methanolapillus millepedarum</name>
    <dbReference type="NCBI Taxonomy" id="3028296"/>
    <lineage>
        <taxon>Archaea</taxon>
        <taxon>Methanobacteriati</taxon>
        <taxon>Methanobacteriota</taxon>
        <taxon>Stenosarchaea group</taxon>
        <taxon>Methanomicrobia</taxon>
        <taxon>Methanosarcinales</taxon>
        <taxon>Methanosarcinaceae</taxon>
        <taxon>Methanolapillus</taxon>
    </lineage>
</organism>
<dbReference type="Proteomes" id="UP001303587">
    <property type="component" value="Chromosome"/>
</dbReference>
<proteinExistence type="predicted"/>
<feature type="transmembrane region" description="Helical" evidence="1">
    <location>
        <begin position="60"/>
        <end position="80"/>
    </location>
</feature>
<evidence type="ECO:0000313" key="2">
    <source>
        <dbReference type="EMBL" id="WNY26053.1"/>
    </source>
</evidence>
<dbReference type="EMBL" id="CP131060">
    <property type="protein sequence ID" value="WNY26053.1"/>
    <property type="molecule type" value="Genomic_DNA"/>
</dbReference>
<gene>
    <name evidence="2" type="ORF">MsAc7_16250</name>
</gene>
<sequence length="136" mass="15214">MKREMEESIEKNAANTVFNTFLLAVAIMTIYLSVVFIICYFAAVILAVVLITVFGPADPQLSVTVAVLISFSILAGLDMYRAFNEKWSPATFLMSVIVFAGKLSKSILSGNKTFDYKINRPPEIRNAFRNLNTRLH</sequence>
<reference evidence="2 3" key="1">
    <citation type="submission" date="2023-07" db="EMBL/GenBank/DDBJ databases">
        <title>Closed genoem sequence of Methanosarcinaceae archaeon Ac7.</title>
        <authorList>
            <person name="Poehlein A."/>
            <person name="Protasov E."/>
            <person name="Platt K."/>
            <person name="Reeh H."/>
            <person name="Daniel R."/>
            <person name="Brune A."/>
        </authorList>
    </citation>
    <scope>NUCLEOTIDE SEQUENCE [LARGE SCALE GENOMIC DNA]</scope>
    <source>
        <strain evidence="2 3">Ac7</strain>
    </source>
</reference>
<dbReference type="AlphaFoldDB" id="A0AA96V4H5"/>
<protein>
    <recommendedName>
        <fullName evidence="4">Transmembrane protein</fullName>
    </recommendedName>
</protein>
<accession>A0AA96V4H5</accession>
<keyword evidence="1" id="KW-0472">Membrane</keyword>
<keyword evidence="1" id="KW-0812">Transmembrane</keyword>
<evidence type="ECO:0000313" key="3">
    <source>
        <dbReference type="Proteomes" id="UP001303587"/>
    </source>
</evidence>
<keyword evidence="3" id="KW-1185">Reference proteome</keyword>
<feature type="transmembrane region" description="Helical" evidence="1">
    <location>
        <begin position="21"/>
        <end position="54"/>
    </location>
</feature>
<evidence type="ECO:0008006" key="4">
    <source>
        <dbReference type="Google" id="ProtNLM"/>
    </source>
</evidence>
<name>A0AA96V4H5_9EURY</name>
<evidence type="ECO:0000256" key="1">
    <source>
        <dbReference type="SAM" id="Phobius"/>
    </source>
</evidence>